<feature type="compositionally biased region" description="Polar residues" evidence="2">
    <location>
        <begin position="218"/>
        <end position="227"/>
    </location>
</feature>
<evidence type="ECO:0000313" key="4">
    <source>
        <dbReference type="EMBL" id="RJO62103.1"/>
    </source>
</evidence>
<dbReference type="GO" id="GO:0016625">
    <property type="term" value="F:oxidoreductase activity, acting on the aldehyde or oxo group of donors, iron-sulfur protein as acceptor"/>
    <property type="evidence" value="ECO:0007669"/>
    <property type="project" value="UniProtKB-ARBA"/>
</dbReference>
<gene>
    <name evidence="4" type="ORF">C4544_01010</name>
</gene>
<dbReference type="Proteomes" id="UP000285655">
    <property type="component" value="Unassembled WGS sequence"/>
</dbReference>
<accession>A0A419DG45</accession>
<keyword evidence="1" id="KW-0560">Oxidoreductase</keyword>
<dbReference type="Pfam" id="PF02775">
    <property type="entry name" value="TPP_enzyme_C"/>
    <property type="match status" value="1"/>
</dbReference>
<dbReference type="Gene3D" id="3.40.50.970">
    <property type="match status" value="1"/>
</dbReference>
<dbReference type="GO" id="GO:0030976">
    <property type="term" value="F:thiamine pyrophosphate binding"/>
    <property type="evidence" value="ECO:0007669"/>
    <property type="project" value="InterPro"/>
</dbReference>
<dbReference type="EMBL" id="QZJW01000005">
    <property type="protein sequence ID" value="RJO62103.1"/>
    <property type="molecule type" value="Genomic_DNA"/>
</dbReference>
<dbReference type="SUPFAM" id="SSF52518">
    <property type="entry name" value="Thiamin diphosphate-binding fold (THDP-binding)"/>
    <property type="match status" value="1"/>
</dbReference>
<dbReference type="PANTHER" id="PTHR48084">
    <property type="entry name" value="2-OXOGLUTARATE OXIDOREDUCTASE SUBUNIT KORB-RELATED"/>
    <property type="match status" value="1"/>
</dbReference>
<dbReference type="PANTHER" id="PTHR48084:SF3">
    <property type="entry name" value="SUBUNIT OF PYRUVATE:FLAVODOXIN OXIDOREDUCTASE"/>
    <property type="match status" value="1"/>
</dbReference>
<dbReference type="InterPro" id="IPR029061">
    <property type="entry name" value="THDP-binding"/>
</dbReference>
<name>A0A419DG45_9BACT</name>
<dbReference type="InterPro" id="IPR011766">
    <property type="entry name" value="TPP_enzyme_TPP-bd"/>
</dbReference>
<dbReference type="AlphaFoldDB" id="A0A419DG45"/>
<protein>
    <submittedName>
        <fullName evidence="4">2-oxoglutarate synthase</fullName>
    </submittedName>
</protein>
<evidence type="ECO:0000313" key="5">
    <source>
        <dbReference type="Proteomes" id="UP000285655"/>
    </source>
</evidence>
<comment type="caution">
    <text evidence="4">The sequence shown here is derived from an EMBL/GenBank/DDBJ whole genome shotgun (WGS) entry which is preliminary data.</text>
</comment>
<proteinExistence type="predicted"/>
<feature type="region of interest" description="Disordered" evidence="2">
    <location>
        <begin position="205"/>
        <end position="227"/>
    </location>
</feature>
<dbReference type="GO" id="GO:0045333">
    <property type="term" value="P:cellular respiration"/>
    <property type="evidence" value="ECO:0007669"/>
    <property type="project" value="UniProtKB-ARBA"/>
</dbReference>
<feature type="domain" description="Thiamine pyrophosphate enzyme TPP-binding" evidence="3">
    <location>
        <begin position="22"/>
        <end position="168"/>
    </location>
</feature>
<evidence type="ECO:0000256" key="1">
    <source>
        <dbReference type="ARBA" id="ARBA00023002"/>
    </source>
</evidence>
<evidence type="ECO:0000259" key="3">
    <source>
        <dbReference type="Pfam" id="PF02775"/>
    </source>
</evidence>
<evidence type="ECO:0000256" key="2">
    <source>
        <dbReference type="SAM" id="MobiDB-lite"/>
    </source>
</evidence>
<sequence>MDLKKKAVFTIDIGCSLLAWDFFDVDTFETHHGRTTAAAVGQKMGNSQAIILAYMGDGGGYAIGLQNLIHAAKRNDKITVILVNNTVFSMTGGQMAPTTMPHEVTDTTPDGFFAPEKPFLGPEILDLIAPSGAYIARAAVSNPSQVQAYIRNAIQNQIEGRGFSFVEVLSYCPINWKTDAKQTVQFMEEMKKVFPVGEIRKPPLSSRTRLRDAAERVNSASGVEMTN</sequence>
<reference evidence="4 5" key="1">
    <citation type="journal article" date="2017" name="ISME J.">
        <title>Energy and carbon metabolisms in a deep terrestrial subsurface fluid microbial community.</title>
        <authorList>
            <person name="Momper L."/>
            <person name="Jungbluth S.P."/>
            <person name="Lee M.D."/>
            <person name="Amend J.P."/>
        </authorList>
    </citation>
    <scope>NUCLEOTIDE SEQUENCE [LARGE SCALE GENOMIC DNA]</scope>
    <source>
        <strain evidence="4">SURF_29</strain>
    </source>
</reference>
<dbReference type="InterPro" id="IPR051457">
    <property type="entry name" value="2-oxoacid:Fd_oxidoreductase"/>
</dbReference>
<organism evidence="4 5">
    <name type="scientific">candidate division WS5 bacterium</name>
    <dbReference type="NCBI Taxonomy" id="2093353"/>
    <lineage>
        <taxon>Bacteria</taxon>
        <taxon>candidate division WS5</taxon>
    </lineage>
</organism>